<keyword evidence="2" id="KW-1185">Reference proteome</keyword>
<name>A0AA36EFE6_LACSI</name>
<accession>A0AA36EFE6</accession>
<dbReference type="Proteomes" id="UP001177003">
    <property type="component" value="Chromosome 7"/>
</dbReference>
<proteinExistence type="predicted"/>
<evidence type="ECO:0000313" key="1">
    <source>
        <dbReference type="EMBL" id="CAI9294129.1"/>
    </source>
</evidence>
<dbReference type="AlphaFoldDB" id="A0AA36EFE6"/>
<reference evidence="1" key="1">
    <citation type="submission" date="2023-04" db="EMBL/GenBank/DDBJ databases">
        <authorList>
            <person name="Vijverberg K."/>
            <person name="Xiong W."/>
            <person name="Schranz E."/>
        </authorList>
    </citation>
    <scope>NUCLEOTIDE SEQUENCE</scope>
</reference>
<dbReference type="EMBL" id="OX465083">
    <property type="protein sequence ID" value="CAI9294129.1"/>
    <property type="molecule type" value="Genomic_DNA"/>
</dbReference>
<organism evidence="1 2">
    <name type="scientific">Lactuca saligna</name>
    <name type="common">Willowleaf lettuce</name>
    <dbReference type="NCBI Taxonomy" id="75948"/>
    <lineage>
        <taxon>Eukaryota</taxon>
        <taxon>Viridiplantae</taxon>
        <taxon>Streptophyta</taxon>
        <taxon>Embryophyta</taxon>
        <taxon>Tracheophyta</taxon>
        <taxon>Spermatophyta</taxon>
        <taxon>Magnoliopsida</taxon>
        <taxon>eudicotyledons</taxon>
        <taxon>Gunneridae</taxon>
        <taxon>Pentapetalae</taxon>
        <taxon>asterids</taxon>
        <taxon>campanulids</taxon>
        <taxon>Asterales</taxon>
        <taxon>Asteraceae</taxon>
        <taxon>Cichorioideae</taxon>
        <taxon>Cichorieae</taxon>
        <taxon>Lactucinae</taxon>
        <taxon>Lactuca</taxon>
    </lineage>
</organism>
<evidence type="ECO:0000313" key="2">
    <source>
        <dbReference type="Proteomes" id="UP001177003"/>
    </source>
</evidence>
<gene>
    <name evidence="1" type="ORF">LSALG_LOCUS33119</name>
</gene>
<sequence length="112" mass="12487">MIPNVSETDKMRVNNTSSRLAPGGGVVLGSLLVSKSYFVYLSPIEDGPEPFSSSRDAGLQVNNTDELMSTSLLVESVTFTSNVFDAMFVRNEVTWASVNQKSRRQYRRLNNY</sequence>
<protein>
    <submittedName>
        <fullName evidence="1">Uncharacterized protein</fullName>
    </submittedName>
</protein>